<sequence length="108" mass="12366">MTSLSKAKSLECGEILTPELAESYYQMGLIFDKRKFVCIGKGCSSRITCANMDNPKRKLDPYFRTVEEHSKSCDIYETKYKNTVDLGDFSHVPSEQSKDPNRPDEFIL</sequence>
<gene>
    <name evidence="1" type="ORF">ERJ77_27000</name>
</gene>
<comment type="caution">
    <text evidence="1">The sequence shown here is derived from an EMBL/GenBank/DDBJ whole genome shotgun (WGS) entry which is preliminary data.</text>
</comment>
<reference evidence="1" key="1">
    <citation type="journal article" date="2021" name="PeerJ">
        <title>Analysis of 44 Vibrio anguillarum genomes reveals high genetic diversity.</title>
        <authorList>
            <person name="Hansen M.J."/>
            <person name="Dalsgaard I."/>
        </authorList>
    </citation>
    <scope>NUCLEOTIDE SEQUENCE</scope>
    <source>
        <strain evidence="1">850617-1/1</strain>
    </source>
</reference>
<feature type="non-terminal residue" evidence="1">
    <location>
        <position position="108"/>
    </location>
</feature>
<dbReference type="EMBL" id="SCLC01001643">
    <property type="protein sequence ID" value="MBF4438066.1"/>
    <property type="molecule type" value="Genomic_DNA"/>
</dbReference>
<proteinExistence type="predicted"/>
<protein>
    <submittedName>
        <fullName evidence="1">Uncharacterized protein</fullName>
    </submittedName>
</protein>
<evidence type="ECO:0000313" key="2">
    <source>
        <dbReference type="Proteomes" id="UP000786185"/>
    </source>
</evidence>
<dbReference type="Proteomes" id="UP000786185">
    <property type="component" value="Unassembled WGS sequence"/>
</dbReference>
<dbReference type="AlphaFoldDB" id="A0AAW4BLW8"/>
<evidence type="ECO:0000313" key="1">
    <source>
        <dbReference type="EMBL" id="MBF4438066.1"/>
    </source>
</evidence>
<organism evidence="1 2">
    <name type="scientific">Vibrio anguillarum</name>
    <name type="common">Listonella anguillarum</name>
    <dbReference type="NCBI Taxonomy" id="55601"/>
    <lineage>
        <taxon>Bacteria</taxon>
        <taxon>Pseudomonadati</taxon>
        <taxon>Pseudomonadota</taxon>
        <taxon>Gammaproteobacteria</taxon>
        <taxon>Vibrionales</taxon>
        <taxon>Vibrionaceae</taxon>
        <taxon>Vibrio</taxon>
    </lineage>
</organism>
<accession>A0AAW4BLW8</accession>
<name>A0AAW4BLW8_VIBAN</name>